<feature type="compositionally biased region" description="Low complexity" evidence="15">
    <location>
        <begin position="854"/>
        <end position="865"/>
    </location>
</feature>
<accession>A0A1D2A6L5</accession>
<keyword evidence="10" id="KW-0784">Thiamine biosynthesis</keyword>
<keyword evidence="11" id="KW-0511">Multifunctional enzyme</keyword>
<dbReference type="Pfam" id="PF03070">
    <property type="entry name" value="TENA_THI-4"/>
    <property type="match status" value="1"/>
</dbReference>
<dbReference type="Gene3D" id="3.40.1190.20">
    <property type="match status" value="1"/>
</dbReference>
<evidence type="ECO:0000259" key="18">
    <source>
        <dbReference type="Pfam" id="PF08543"/>
    </source>
</evidence>
<comment type="catalytic activity">
    <reaction evidence="12">
        <text>4-methyl-5-(2-phosphooxyethyl)-thiazole + 4-amino-2-methyl-5-(diphosphooxymethyl)pyrimidine + H(+) = thiamine phosphate + diphosphate</text>
        <dbReference type="Rhea" id="RHEA:22328"/>
        <dbReference type="ChEBI" id="CHEBI:15378"/>
        <dbReference type="ChEBI" id="CHEBI:33019"/>
        <dbReference type="ChEBI" id="CHEBI:37575"/>
        <dbReference type="ChEBI" id="CHEBI:57841"/>
        <dbReference type="ChEBI" id="CHEBI:58296"/>
        <dbReference type="EC" id="2.5.1.3"/>
    </reaction>
</comment>
<evidence type="ECO:0000256" key="8">
    <source>
        <dbReference type="ARBA" id="ARBA00022840"/>
    </source>
</evidence>
<reference evidence="19" key="1">
    <citation type="submission" date="2015-08" db="EMBL/GenBank/DDBJ databases">
        <authorList>
            <person name="Babu N.S."/>
            <person name="Beckwith C.J."/>
            <person name="Beseler K.G."/>
            <person name="Brison A."/>
            <person name="Carone J.V."/>
            <person name="Caskin T.P."/>
            <person name="Diamond M."/>
            <person name="Durham M.E."/>
            <person name="Foxe J.M."/>
            <person name="Go M."/>
            <person name="Henderson B.A."/>
            <person name="Jones I.B."/>
            <person name="McGettigan J.A."/>
            <person name="Micheletti S.J."/>
            <person name="Nasrallah M.E."/>
            <person name="Ortiz D."/>
            <person name="Piller C.R."/>
            <person name="Privatt S.R."/>
            <person name="Schneider S.L."/>
            <person name="Sharp S."/>
            <person name="Smith T.C."/>
            <person name="Stanton J.D."/>
            <person name="Ullery H.E."/>
            <person name="Wilson R.J."/>
            <person name="Serrano M.G."/>
            <person name="Buck G."/>
            <person name="Lee V."/>
            <person name="Wang Y."/>
            <person name="Carvalho R."/>
            <person name="Voegtly L."/>
            <person name="Shi R."/>
            <person name="Duckworth R."/>
            <person name="Johnson A."/>
            <person name="Loviza R."/>
            <person name="Walstead R."/>
            <person name="Shah Z."/>
            <person name="Kiflezghi M."/>
            <person name="Wade K."/>
            <person name="Ball S.L."/>
            <person name="Bradley K.W."/>
            <person name="Asai D.J."/>
            <person name="Bowman C.A."/>
            <person name="Russell D.A."/>
            <person name="Pope W.H."/>
            <person name="Jacobs-Sera D."/>
            <person name="Hendrix R.W."/>
            <person name="Hatfull G.F."/>
        </authorList>
    </citation>
    <scope>NUCLEOTIDE SEQUENCE</scope>
</reference>
<dbReference type="InterPro" id="IPR013749">
    <property type="entry name" value="PM/HMP-P_kinase-1"/>
</dbReference>
<evidence type="ECO:0000256" key="14">
    <source>
        <dbReference type="ARBA" id="ARBA00047883"/>
    </source>
</evidence>
<dbReference type="GO" id="GO:0005829">
    <property type="term" value="C:cytosol"/>
    <property type="evidence" value="ECO:0007669"/>
    <property type="project" value="TreeGrafter"/>
</dbReference>
<dbReference type="PANTHER" id="PTHR20858">
    <property type="entry name" value="PHOSPHOMETHYLPYRIMIDINE KINASE"/>
    <property type="match status" value="1"/>
</dbReference>
<dbReference type="GO" id="GO:0009229">
    <property type="term" value="P:thiamine diphosphate biosynthetic process"/>
    <property type="evidence" value="ECO:0007669"/>
    <property type="project" value="UniProtKB-UniPathway"/>
</dbReference>
<dbReference type="Gene3D" id="1.20.910.10">
    <property type="entry name" value="Heme oxygenase-like"/>
    <property type="match status" value="1"/>
</dbReference>
<evidence type="ECO:0000259" key="17">
    <source>
        <dbReference type="Pfam" id="PF03070"/>
    </source>
</evidence>
<dbReference type="InterPro" id="IPR004399">
    <property type="entry name" value="HMP/HMP-P_kinase_dom"/>
</dbReference>
<protein>
    <recommendedName>
        <fullName evidence="3">thiamine phosphate synthase</fullName>
        <ecNumber evidence="3">2.5.1.3</ecNumber>
    </recommendedName>
</protein>
<keyword evidence="4" id="KW-0808">Transferase</keyword>
<evidence type="ECO:0000256" key="2">
    <source>
        <dbReference type="ARBA" id="ARBA00005165"/>
    </source>
</evidence>
<dbReference type="PANTHER" id="PTHR20858:SF17">
    <property type="entry name" value="HYDROXYMETHYLPYRIMIDINE_PHOSPHOMETHYLPYRIMIDINE KINASE THI20-RELATED"/>
    <property type="match status" value="1"/>
</dbReference>
<gene>
    <name evidence="19" type="ORF">g.35582</name>
</gene>
<evidence type="ECO:0000259" key="16">
    <source>
        <dbReference type="Pfam" id="PF02581"/>
    </source>
</evidence>
<dbReference type="Gene3D" id="3.40.50.1000">
    <property type="entry name" value="HAD superfamily/HAD-like"/>
    <property type="match status" value="1"/>
</dbReference>
<keyword evidence="5" id="KW-0479">Metal-binding</keyword>
<dbReference type="UniPathway" id="UPA00060">
    <property type="reaction ID" value="UER00141"/>
</dbReference>
<dbReference type="GO" id="GO:0008902">
    <property type="term" value="F:hydroxymethylpyrimidine kinase activity"/>
    <property type="evidence" value="ECO:0007669"/>
    <property type="project" value="TreeGrafter"/>
</dbReference>
<evidence type="ECO:0000256" key="5">
    <source>
        <dbReference type="ARBA" id="ARBA00022723"/>
    </source>
</evidence>
<dbReference type="CDD" id="cd01169">
    <property type="entry name" value="HMPP_kinase"/>
    <property type="match status" value="1"/>
</dbReference>
<dbReference type="AlphaFoldDB" id="A0A1D2A6L5"/>
<dbReference type="GO" id="GO:0008972">
    <property type="term" value="F:phosphomethylpyrimidine kinase activity"/>
    <property type="evidence" value="ECO:0007669"/>
    <property type="project" value="InterPro"/>
</dbReference>
<evidence type="ECO:0000256" key="11">
    <source>
        <dbReference type="ARBA" id="ARBA00023268"/>
    </source>
</evidence>
<feature type="compositionally biased region" description="Polar residues" evidence="15">
    <location>
        <begin position="73"/>
        <end position="90"/>
    </location>
</feature>
<dbReference type="SUPFAM" id="SSF53613">
    <property type="entry name" value="Ribokinase-like"/>
    <property type="match status" value="1"/>
</dbReference>
<feature type="domain" description="Thiaminase-2/PQQC" evidence="17">
    <location>
        <begin position="123"/>
        <end position="314"/>
    </location>
</feature>
<comment type="catalytic activity">
    <reaction evidence="14">
        <text>2-[(2R,5Z)-2-carboxy-4-methylthiazol-5(2H)-ylidene]ethyl phosphate + 4-amino-2-methyl-5-(diphosphooxymethyl)pyrimidine + 2 H(+) = thiamine phosphate + CO2 + diphosphate</text>
        <dbReference type="Rhea" id="RHEA:47844"/>
        <dbReference type="ChEBI" id="CHEBI:15378"/>
        <dbReference type="ChEBI" id="CHEBI:16526"/>
        <dbReference type="ChEBI" id="CHEBI:33019"/>
        <dbReference type="ChEBI" id="CHEBI:37575"/>
        <dbReference type="ChEBI" id="CHEBI:57841"/>
        <dbReference type="ChEBI" id="CHEBI:62899"/>
        <dbReference type="EC" id="2.5.1.3"/>
    </reaction>
</comment>
<dbReference type="CDD" id="cd19368">
    <property type="entry name" value="TenA_C_AtTH2-like"/>
    <property type="match status" value="1"/>
</dbReference>
<dbReference type="Pfam" id="PF02581">
    <property type="entry name" value="TMP-TENI"/>
    <property type="match status" value="1"/>
</dbReference>
<sequence>MFVSTKPGGYGISRLYLQCPPSRPLRTMAGEAPAASRVLAIRSMLTKLVIHCTKGFSSRHFSNRSAVARPVSPMSSDMMVTQPPSDSATRSVRPAQPQPSGEPAPNGGVSSRLWEDSKDLAYQSLLHPFVLGIAQGTLPRESFQHFIGQDATFLLSFAEAYAAAMDRCAPEQQHLAEALKGMLRGVRDELRLHEAYAERWGVLLEHQQPSPATKAYVYYIKMVSEQHDSSLADVMSTLLPCLRLYAWLGAQLNSVPSQPGNPYKEWLNTYSAKEYAALPPIAEAIMDEAYEPGTYDRLLSQYRTAMQLEKEFFAGQPLNSQVRQLRLLVIDFDETITTRDTSGTIAKTAIQAVVSKVSEASKSEDLVQELADKHSWLIRNYTDRRTSLLEDALPPEGEVRTEFDMGWLGDFVDRLADFDREMNTVVVDSGILKGVRREQLAQAGAAVEMQPGSLAVMQKAVKAGIPVAVVSVSWSAEFVRAALAQQGLPVVVSDSDGQGADVPSVSAVTVYANELEYFGDESTGNIRRRCECGADKARLLDDLLLGLAAEAGSGGDAVYVGDSMTDVPPLISADVGLVVGRNPLVRRVAAAGGVRLAPLPCAPMAAPGEDPAAGGSASPTLYEAASWAEIDAFLFGGRYEAAPRRRAASPARPAPAPPAARGRVPRVLVVSGTDSCGGAGAAADLRTAAAAGVHASLAVTGVTAQNSHGVHAIHVLPPAMLARQVEVVMADVGAAAVKTGMLPDAASVVALAAALRACPAPAPALVLDPVLLSTTGDSLAQPGVEAMLREHLFPLATLITPNLPEAAALLGDGRAIVDLEGMRAAARELHALGPSWVLVKGGHLPAEARREAAGRGAAAASSGPEQPSRQQTVTDVLFDGRTMLELSEPLVVSDNVHGTGCCLATAIACELARGHSVLAAVRRAKRYLWRTLERSRGLPLGDGPQRTMNFGWATADWAADLAAAGVPMPPRVPNAADLRLYAITDPALNERAARSLIDAVRLAIDGGATLVQVRDKNSPARAFAAAAAEALEHARARGVPLVINDRLDVALAIGADGVHLGQDDLPAAAARRLLGPDRILGVSVKTPEQAARAAADGADYVGCGGFAPTNTKAGNLTVGPEGVAAVVRARVLPVVAIGGIGEGNASAALATGADGVAVISAIFGAPDVVRATKRLRAVVDAALTARGLSEGGEEA</sequence>
<keyword evidence="9" id="KW-0460">Magnesium</keyword>
<comment type="cofactor">
    <cofactor evidence="1">
        <name>Mg(2+)</name>
        <dbReference type="ChEBI" id="CHEBI:18420"/>
    </cofactor>
</comment>
<evidence type="ECO:0000256" key="13">
    <source>
        <dbReference type="ARBA" id="ARBA00047851"/>
    </source>
</evidence>
<evidence type="ECO:0000256" key="1">
    <source>
        <dbReference type="ARBA" id="ARBA00001946"/>
    </source>
</evidence>
<evidence type="ECO:0000256" key="15">
    <source>
        <dbReference type="SAM" id="MobiDB-lite"/>
    </source>
</evidence>
<dbReference type="InterPro" id="IPR016084">
    <property type="entry name" value="Haem_Oase-like_multi-hlx"/>
</dbReference>
<dbReference type="InterPro" id="IPR036412">
    <property type="entry name" value="HAD-like_sf"/>
</dbReference>
<dbReference type="InterPro" id="IPR029056">
    <property type="entry name" value="Ribokinase-like"/>
</dbReference>
<proteinExistence type="inferred from homology"/>
<dbReference type="InterPro" id="IPR034291">
    <property type="entry name" value="TMP_synthase"/>
</dbReference>
<feature type="region of interest" description="Disordered" evidence="15">
    <location>
        <begin position="849"/>
        <end position="871"/>
    </location>
</feature>
<dbReference type="EMBL" id="GDKF01003772">
    <property type="protein sequence ID" value="JAT74850.1"/>
    <property type="molecule type" value="Transcribed_RNA"/>
</dbReference>
<dbReference type="InterPro" id="IPR013785">
    <property type="entry name" value="Aldolase_TIM"/>
</dbReference>
<feature type="region of interest" description="Disordered" evidence="15">
    <location>
        <begin position="73"/>
        <end position="110"/>
    </location>
</feature>
<dbReference type="SUPFAM" id="SSF56784">
    <property type="entry name" value="HAD-like"/>
    <property type="match status" value="1"/>
</dbReference>
<feature type="domain" description="Pyridoxamine kinase/Phosphomethylpyrimidine kinase" evidence="18">
    <location>
        <begin position="674"/>
        <end position="942"/>
    </location>
</feature>
<evidence type="ECO:0000256" key="3">
    <source>
        <dbReference type="ARBA" id="ARBA00012830"/>
    </source>
</evidence>
<dbReference type="Pfam" id="PF08543">
    <property type="entry name" value="Phos_pyr_kin"/>
    <property type="match status" value="1"/>
</dbReference>
<keyword evidence="6" id="KW-0547">Nucleotide-binding</keyword>
<dbReference type="InterPro" id="IPR036206">
    <property type="entry name" value="ThiamineP_synth_sf"/>
</dbReference>
<dbReference type="HAMAP" id="MF_00097">
    <property type="entry name" value="TMP_synthase"/>
    <property type="match status" value="1"/>
</dbReference>
<dbReference type="GO" id="GO:0046872">
    <property type="term" value="F:metal ion binding"/>
    <property type="evidence" value="ECO:0007669"/>
    <property type="project" value="UniProtKB-KW"/>
</dbReference>
<evidence type="ECO:0000256" key="10">
    <source>
        <dbReference type="ARBA" id="ARBA00022977"/>
    </source>
</evidence>
<evidence type="ECO:0000256" key="12">
    <source>
        <dbReference type="ARBA" id="ARBA00047334"/>
    </source>
</evidence>
<dbReference type="InterPro" id="IPR004305">
    <property type="entry name" value="Thiaminase-2/PQQC"/>
</dbReference>
<evidence type="ECO:0000256" key="9">
    <source>
        <dbReference type="ARBA" id="ARBA00022842"/>
    </source>
</evidence>
<keyword evidence="8" id="KW-0067">ATP-binding</keyword>
<dbReference type="InterPro" id="IPR022998">
    <property type="entry name" value="ThiamineP_synth_TenI"/>
</dbReference>
<evidence type="ECO:0000256" key="6">
    <source>
        <dbReference type="ARBA" id="ARBA00022741"/>
    </source>
</evidence>
<dbReference type="Gene3D" id="3.20.20.70">
    <property type="entry name" value="Aldolase class I"/>
    <property type="match status" value="1"/>
</dbReference>
<dbReference type="GO" id="GO:0004789">
    <property type="term" value="F:thiamine-phosphate diphosphorylase activity"/>
    <property type="evidence" value="ECO:0007669"/>
    <property type="project" value="UniProtKB-EC"/>
</dbReference>
<organism evidence="19">
    <name type="scientific">Auxenochlorella protothecoides</name>
    <name type="common">Green microalga</name>
    <name type="synonym">Chlorella protothecoides</name>
    <dbReference type="NCBI Taxonomy" id="3075"/>
    <lineage>
        <taxon>Eukaryota</taxon>
        <taxon>Viridiplantae</taxon>
        <taxon>Chlorophyta</taxon>
        <taxon>core chlorophytes</taxon>
        <taxon>Trebouxiophyceae</taxon>
        <taxon>Chlorellales</taxon>
        <taxon>Chlorellaceae</taxon>
        <taxon>Auxenochlorella</taxon>
    </lineage>
</organism>
<comment type="catalytic activity">
    <reaction evidence="13">
        <text>2-(2-carboxy-4-methylthiazol-5-yl)ethyl phosphate + 4-amino-2-methyl-5-(diphosphooxymethyl)pyrimidine + 2 H(+) = thiamine phosphate + CO2 + diphosphate</text>
        <dbReference type="Rhea" id="RHEA:47848"/>
        <dbReference type="ChEBI" id="CHEBI:15378"/>
        <dbReference type="ChEBI" id="CHEBI:16526"/>
        <dbReference type="ChEBI" id="CHEBI:33019"/>
        <dbReference type="ChEBI" id="CHEBI:37575"/>
        <dbReference type="ChEBI" id="CHEBI:57841"/>
        <dbReference type="ChEBI" id="CHEBI:62890"/>
        <dbReference type="EC" id="2.5.1.3"/>
    </reaction>
</comment>
<evidence type="ECO:0000256" key="4">
    <source>
        <dbReference type="ARBA" id="ARBA00022679"/>
    </source>
</evidence>
<comment type="pathway">
    <text evidence="2">Cofactor biosynthesis; thiamine diphosphate biosynthesis; thiamine phosphate from 4-amino-2-methyl-5-diphosphomethylpyrimidine and 4-methyl-5-(2-phosphoethyl)-thiazole: step 1/1.</text>
</comment>
<dbReference type="GO" id="GO:0009228">
    <property type="term" value="P:thiamine biosynthetic process"/>
    <property type="evidence" value="ECO:0007669"/>
    <property type="project" value="UniProtKB-KW"/>
</dbReference>
<dbReference type="CDD" id="cd00564">
    <property type="entry name" value="TMP_TenI"/>
    <property type="match status" value="1"/>
</dbReference>
<dbReference type="GO" id="GO:0005524">
    <property type="term" value="F:ATP binding"/>
    <property type="evidence" value="ECO:0007669"/>
    <property type="project" value="UniProtKB-KW"/>
</dbReference>
<dbReference type="EC" id="2.5.1.3" evidence="3"/>
<evidence type="ECO:0000313" key="19">
    <source>
        <dbReference type="EMBL" id="JAT74850.1"/>
    </source>
</evidence>
<dbReference type="InterPro" id="IPR023214">
    <property type="entry name" value="HAD_sf"/>
</dbReference>
<dbReference type="NCBIfam" id="TIGR00693">
    <property type="entry name" value="thiE"/>
    <property type="match status" value="1"/>
</dbReference>
<name>A0A1D2A6L5_AUXPR</name>
<evidence type="ECO:0000256" key="7">
    <source>
        <dbReference type="ARBA" id="ARBA00022777"/>
    </source>
</evidence>
<dbReference type="SUPFAM" id="SSF48613">
    <property type="entry name" value="Heme oxygenase-like"/>
    <property type="match status" value="1"/>
</dbReference>
<keyword evidence="7" id="KW-0418">Kinase</keyword>
<feature type="domain" description="Thiamine phosphate synthase/TenI" evidence="16">
    <location>
        <begin position="980"/>
        <end position="1162"/>
    </location>
</feature>
<dbReference type="SUPFAM" id="SSF51391">
    <property type="entry name" value="Thiamin phosphate synthase"/>
    <property type="match status" value="1"/>
</dbReference>